<accession>A0AC34QKG3</accession>
<protein>
    <submittedName>
        <fullName evidence="2">Uncharacterized protein</fullName>
    </submittedName>
</protein>
<evidence type="ECO:0000313" key="2">
    <source>
        <dbReference type="WBParaSite" id="JU765_v2.g17141.t1"/>
    </source>
</evidence>
<reference evidence="2" key="1">
    <citation type="submission" date="2022-11" db="UniProtKB">
        <authorList>
            <consortium name="WormBaseParasite"/>
        </authorList>
    </citation>
    <scope>IDENTIFICATION</scope>
</reference>
<sequence length="448" mass="49890">MVRDVFSEITAGVKDDGINFPNVDSDAHPVVRKIRRVHNTPVIAVRMFIDQNTGKYFLISTAHDSIKVYSVISFGDEVELNDPLSYEKNRSGADSFDSHADNRLMILADSFSVMHIIQIHSETKMTVQRLYRGAMEITFSRFIPNSYNVFSISFVHGLTFFDLDGSEIKTQPYDKVELVTAVNFSPNGTFLAIGTEIGVVDIFNGLTLNLICTIEDVHLMRIGVVEFTHDEHQLLIGCDDQLLTLHALLEDGPSLVHTFYGHTAPVHSASIDYSSNSSLFASCAHDRKVFLWNMANGEPFQVFSEGFDDVVTAIRFSSNGEYLISGTASGSIIIHRICESIEVEPEDVVIKSSLESDSEQLQIHEHSAIPDLSESEEEHENHVDQGNTEVKTNGKESVNGVETHTPEDVLMNGTLQDEDQRMSATPEDVSMQQNEGPITPPDEDYPME</sequence>
<dbReference type="WBParaSite" id="JU765_v2.g17141.t1">
    <property type="protein sequence ID" value="JU765_v2.g17141.t1"/>
    <property type="gene ID" value="JU765_v2.g17141"/>
</dbReference>
<organism evidence="1 2">
    <name type="scientific">Panagrolaimus sp. JU765</name>
    <dbReference type="NCBI Taxonomy" id="591449"/>
    <lineage>
        <taxon>Eukaryota</taxon>
        <taxon>Metazoa</taxon>
        <taxon>Ecdysozoa</taxon>
        <taxon>Nematoda</taxon>
        <taxon>Chromadorea</taxon>
        <taxon>Rhabditida</taxon>
        <taxon>Tylenchina</taxon>
        <taxon>Panagrolaimomorpha</taxon>
        <taxon>Panagrolaimoidea</taxon>
        <taxon>Panagrolaimidae</taxon>
        <taxon>Panagrolaimus</taxon>
    </lineage>
</organism>
<dbReference type="Proteomes" id="UP000887576">
    <property type="component" value="Unplaced"/>
</dbReference>
<evidence type="ECO:0000313" key="1">
    <source>
        <dbReference type="Proteomes" id="UP000887576"/>
    </source>
</evidence>
<name>A0AC34QKG3_9BILA</name>
<proteinExistence type="predicted"/>